<dbReference type="AlphaFoldDB" id="A0A2P2J5B9"/>
<organism evidence="1">
    <name type="scientific">Rhizophora mucronata</name>
    <name type="common">Asiatic mangrove</name>
    <dbReference type="NCBI Taxonomy" id="61149"/>
    <lineage>
        <taxon>Eukaryota</taxon>
        <taxon>Viridiplantae</taxon>
        <taxon>Streptophyta</taxon>
        <taxon>Embryophyta</taxon>
        <taxon>Tracheophyta</taxon>
        <taxon>Spermatophyta</taxon>
        <taxon>Magnoliopsida</taxon>
        <taxon>eudicotyledons</taxon>
        <taxon>Gunneridae</taxon>
        <taxon>Pentapetalae</taxon>
        <taxon>rosids</taxon>
        <taxon>fabids</taxon>
        <taxon>Malpighiales</taxon>
        <taxon>Rhizophoraceae</taxon>
        <taxon>Rhizophora</taxon>
    </lineage>
</organism>
<proteinExistence type="predicted"/>
<reference evidence="1" key="1">
    <citation type="submission" date="2018-02" db="EMBL/GenBank/DDBJ databases">
        <title>Rhizophora mucronata_Transcriptome.</title>
        <authorList>
            <person name="Meera S.P."/>
            <person name="Sreeshan A."/>
            <person name="Augustine A."/>
        </authorList>
    </citation>
    <scope>NUCLEOTIDE SEQUENCE</scope>
    <source>
        <tissue evidence="1">Leaf</tissue>
    </source>
</reference>
<name>A0A2P2J5B9_RHIMU</name>
<protein>
    <submittedName>
        <fullName evidence="1">Tonoplast intrinsic protein</fullName>
    </submittedName>
</protein>
<sequence length="107" mass="11798">MPRRKVMFPPMKAPNVTAGLTWPPEMLAPTETATKRPKAWAIDAEIRPAGVVEPLSVSLLKAIPDPWPAKTKIRVEMNSASAALHASGWVASWGWPMAMFRIGMFVF</sequence>
<accession>A0A2P2J5B9</accession>
<dbReference type="EMBL" id="GGEC01008166">
    <property type="protein sequence ID" value="MBW88649.1"/>
    <property type="molecule type" value="Transcribed_RNA"/>
</dbReference>
<evidence type="ECO:0000313" key="1">
    <source>
        <dbReference type="EMBL" id="MBW88649.1"/>
    </source>
</evidence>